<gene>
    <name evidence="1" type="ordered locus">RHA1_ro10005</name>
</gene>
<dbReference type="Pfam" id="PF12083">
    <property type="entry name" value="DUF3560"/>
    <property type="match status" value="1"/>
</dbReference>
<evidence type="ECO:0008006" key="3">
    <source>
        <dbReference type="Google" id="ProtNLM"/>
    </source>
</evidence>
<dbReference type="KEGG" id="rha:RHA1_ro10005"/>
<dbReference type="Proteomes" id="UP000008710">
    <property type="component" value="Plasmid pRHL2"/>
</dbReference>
<dbReference type="HOGENOM" id="CLU_046967_0_0_11"/>
<evidence type="ECO:0000313" key="1">
    <source>
        <dbReference type="EMBL" id="ABH00198.1"/>
    </source>
</evidence>
<accession>Q0RWY8</accession>
<dbReference type="EMBL" id="CP000433">
    <property type="protein sequence ID" value="ABH00198.1"/>
    <property type="molecule type" value="Genomic_DNA"/>
</dbReference>
<dbReference type="PATRIC" id="fig|101510.16.peg.8429"/>
<reference evidence="2" key="1">
    <citation type="journal article" date="2006" name="Proc. Natl. Acad. Sci. U.S.A.">
        <title>The complete genome of Rhodococcus sp. RHA1 provides insights into a catabolic powerhouse.</title>
        <authorList>
            <person name="McLeod M.P."/>
            <person name="Warren R.L."/>
            <person name="Hsiao W.W.L."/>
            <person name="Araki N."/>
            <person name="Myhre M."/>
            <person name="Fernandes C."/>
            <person name="Miyazawa D."/>
            <person name="Wong W."/>
            <person name="Lillquist A.L."/>
            <person name="Wang D."/>
            <person name="Dosanjh M."/>
            <person name="Hara H."/>
            <person name="Petrescu A."/>
            <person name="Morin R.D."/>
            <person name="Yang G."/>
            <person name="Stott J.M."/>
            <person name="Schein J.E."/>
            <person name="Shin H."/>
            <person name="Smailus D."/>
            <person name="Siddiqui A.S."/>
            <person name="Marra M.A."/>
            <person name="Jones S.J.M."/>
            <person name="Holt R."/>
            <person name="Brinkman F.S.L."/>
            <person name="Miyauchi K."/>
            <person name="Fukuda M."/>
            <person name="Davies J.E."/>
            <person name="Mohn W.W."/>
            <person name="Eltis L.D."/>
        </authorList>
    </citation>
    <scope>NUCLEOTIDE SEQUENCE [LARGE SCALE GENOMIC DNA]</scope>
    <source>
        <strain evidence="2">RHA1</strain>
    </source>
</reference>
<dbReference type="InterPro" id="IPR021944">
    <property type="entry name" value="DUF3560"/>
</dbReference>
<keyword evidence="1" id="KW-0614">Plasmid</keyword>
<dbReference type="OrthoDB" id="9803716at2"/>
<dbReference type="AlphaFoldDB" id="Q0RWY8"/>
<organism evidence="1 2">
    <name type="scientific">Rhodococcus jostii (strain RHA1)</name>
    <dbReference type="NCBI Taxonomy" id="101510"/>
    <lineage>
        <taxon>Bacteria</taxon>
        <taxon>Bacillati</taxon>
        <taxon>Actinomycetota</taxon>
        <taxon>Actinomycetes</taxon>
        <taxon>Mycobacteriales</taxon>
        <taxon>Nocardiaceae</taxon>
        <taxon>Rhodococcus</taxon>
    </lineage>
</organism>
<sequence length="334" mass="37075">MVTISHSAAEGTLIEGTSRGDGTNEALKALGWRWFRSLGTWGIRGSRDRAPMLHLIESTAAALRAAGFEVQIEIDATARPTAEVEADRIERQAGRVAALEDKAQRRADQADQAWEADRRAHDALPEGGEPIHVGHHSERRHRRAIETAHRTLEQAVAAEEDAKAARRRAESAAVTTSARYNPETVKNRIDALQASQRADQRLWDGHERTLFVVRGVKQVEKTAPVEGAYRESVIARMEERADQISYWEGVRAEQIASGQATNYGPDDIAKGDQVQRRGQWYRVVRANRKTVSIPSIVGGGWTDKVAYHELSGHIRAEAQKEPAETFVDVEDARS</sequence>
<geneLocation type="plasmid" evidence="1 2">
    <name>pRHL2</name>
</geneLocation>
<proteinExistence type="predicted"/>
<name>Q0RWY8_RHOJR</name>
<evidence type="ECO:0000313" key="2">
    <source>
        <dbReference type="Proteomes" id="UP000008710"/>
    </source>
</evidence>
<protein>
    <recommendedName>
        <fullName evidence="3">DUF3560 domain-containing protein</fullName>
    </recommendedName>
</protein>
<dbReference type="RefSeq" id="WP_011599874.1">
    <property type="nucleotide sequence ID" value="NC_008270.1"/>
</dbReference>